<accession>A0A3B0MFS1</accession>
<reference evidence="2" key="1">
    <citation type="submission" date="2018-07" db="EMBL/GenBank/DDBJ databases">
        <authorList>
            <person name="Quirk P.G."/>
            <person name="Krulwich T.A."/>
        </authorList>
    </citation>
    <scope>NUCLEOTIDE SEQUENCE</scope>
    <source>
        <strain evidence="2">Anand</strain>
    </source>
</reference>
<dbReference type="InterPro" id="IPR013584">
    <property type="entry name" value="RAP"/>
</dbReference>
<dbReference type="PROSITE" id="PS51286">
    <property type="entry name" value="RAP"/>
    <property type="match status" value="1"/>
</dbReference>
<dbReference type="Pfam" id="PF08373">
    <property type="entry name" value="RAP"/>
    <property type="match status" value="1"/>
</dbReference>
<evidence type="ECO:0000259" key="1">
    <source>
        <dbReference type="PROSITE" id="PS51286"/>
    </source>
</evidence>
<feature type="domain" description="RAP" evidence="1">
    <location>
        <begin position="406"/>
        <end position="464"/>
    </location>
</feature>
<dbReference type="EMBL" id="UIVS01000001">
    <property type="protein sequence ID" value="SVP89698.1"/>
    <property type="molecule type" value="Genomic_DNA"/>
</dbReference>
<proteinExistence type="predicted"/>
<dbReference type="VEuPathDB" id="PiroplasmaDB:TA21070"/>
<dbReference type="EMBL" id="UIVT01000001">
    <property type="protein sequence ID" value="SVP88539.1"/>
    <property type="molecule type" value="Genomic_DNA"/>
</dbReference>
<evidence type="ECO:0000313" key="3">
    <source>
        <dbReference type="EMBL" id="SVP89698.1"/>
    </source>
</evidence>
<organism evidence="2">
    <name type="scientific">Theileria annulata</name>
    <dbReference type="NCBI Taxonomy" id="5874"/>
    <lineage>
        <taxon>Eukaryota</taxon>
        <taxon>Sar</taxon>
        <taxon>Alveolata</taxon>
        <taxon>Apicomplexa</taxon>
        <taxon>Aconoidasida</taxon>
        <taxon>Piroplasmida</taxon>
        <taxon>Theileriidae</taxon>
        <taxon>Theileria</taxon>
    </lineage>
</organism>
<gene>
    <name evidence="2" type="ORF">TAT_000039900</name>
    <name evidence="3" type="ORF">TAV_000039500</name>
</gene>
<dbReference type="SMART" id="SM00952">
    <property type="entry name" value="RAP"/>
    <property type="match status" value="1"/>
</dbReference>
<protein>
    <submittedName>
        <fullName evidence="2">RAP domain containing protein, putative</fullName>
    </submittedName>
</protein>
<name>A0A3B0MFS1_THEAN</name>
<sequence>MLINLRKLVIDRFAIKNTRVPHSNFRNPARSSIHTSNVRFYQEVKDNVSETPSSTVDSTSITNILRSFIASNYDTKVLSQIFSLEKSDESTQKTDNLTNDNYNLSKEKKLDIDSYLTILKLCDKLSISELDLISPLSVNLNKLLCKLLENSTETELIQHKIKVLEICKIYNKLKILYDPLFLTISKQYSKHIEKFDWDDVVLLLLSFSIQRYNEPEIVKSIHNRILEQDLTELEPSSAVSLYSSLANLEFLSPDVKRKLESKFVKKGEKIHNFDPKLKFESLITVAYSNLLLETPSVNDLQIVLSALSRISRLENCENLSLNSLRTFTVVLSYIKCLHKDLYNSLPETDKAKLMEILLKYNETKRFKSSIFTDKVSEHLRRMRIRCETNVYKNGVLLDILESDQNLVWLCNSYHRFYATTFNMTANSKLLTKLIKAFGYKVSVINYYQWGRMKCKRTRFAFLRMARYYTLKDRRYSTNYQTINTMPNILDGAFHIFGGTTETRIDCISLTMIILTLEKFKIK</sequence>
<dbReference type="AlphaFoldDB" id="A0A3B0MFS1"/>
<evidence type="ECO:0000313" key="2">
    <source>
        <dbReference type="EMBL" id="SVP88539.1"/>
    </source>
</evidence>